<keyword evidence="8" id="KW-1278">Translocase</keyword>
<feature type="domain" description="Cytochrome oxidase subunit II copper A binding" evidence="21">
    <location>
        <begin position="122"/>
        <end position="293"/>
    </location>
</feature>
<evidence type="ECO:0000256" key="17">
    <source>
        <dbReference type="RuleBase" id="RU000456"/>
    </source>
</evidence>
<dbReference type="GO" id="GO:0042773">
    <property type="term" value="P:ATP synthesis coupled electron transport"/>
    <property type="evidence" value="ECO:0007669"/>
    <property type="project" value="TreeGrafter"/>
</dbReference>
<dbReference type="KEGG" id="apac:S7S_13375"/>
<evidence type="ECO:0000256" key="15">
    <source>
        <dbReference type="ARBA" id="ARBA00047816"/>
    </source>
</evidence>
<dbReference type="Pfam" id="PF00116">
    <property type="entry name" value="COX2"/>
    <property type="match status" value="1"/>
</dbReference>
<dbReference type="PANTHER" id="PTHR22888:SF9">
    <property type="entry name" value="CYTOCHROME C OXIDASE SUBUNIT 2"/>
    <property type="match status" value="1"/>
</dbReference>
<dbReference type="InterPro" id="IPR002429">
    <property type="entry name" value="CcO_II-like_C"/>
</dbReference>
<gene>
    <name evidence="24" type="ORF">S7S_13375</name>
</gene>
<dbReference type="STRING" id="391936.S7S_13375"/>
<dbReference type="GO" id="GO:0016491">
    <property type="term" value="F:oxidoreductase activity"/>
    <property type="evidence" value="ECO:0007669"/>
    <property type="project" value="InterPro"/>
</dbReference>
<evidence type="ECO:0000256" key="8">
    <source>
        <dbReference type="ARBA" id="ARBA00022967"/>
    </source>
</evidence>
<dbReference type="Gene3D" id="2.60.40.420">
    <property type="entry name" value="Cupredoxins - blue copper proteins"/>
    <property type="match status" value="1"/>
</dbReference>
<feature type="transmembrane region" description="Helical" evidence="19">
    <location>
        <begin position="93"/>
        <end position="115"/>
    </location>
</feature>
<dbReference type="PROSITE" id="PS50857">
    <property type="entry name" value="COX2_CUA"/>
    <property type="match status" value="1"/>
</dbReference>
<dbReference type="PROSITE" id="PS51007">
    <property type="entry name" value="CYTC"/>
    <property type="match status" value="1"/>
</dbReference>
<dbReference type="InterPro" id="IPR036909">
    <property type="entry name" value="Cyt_c-like_dom_sf"/>
</dbReference>
<dbReference type="InterPro" id="IPR045187">
    <property type="entry name" value="CcO_II"/>
</dbReference>
<evidence type="ECO:0000256" key="6">
    <source>
        <dbReference type="ARBA" id="ARBA00022692"/>
    </source>
</evidence>
<evidence type="ECO:0000256" key="11">
    <source>
        <dbReference type="ARBA" id="ARBA00023004"/>
    </source>
</evidence>
<dbReference type="OrthoDB" id="9781261at2"/>
<evidence type="ECO:0000256" key="1">
    <source>
        <dbReference type="ARBA" id="ARBA00004141"/>
    </source>
</evidence>
<name>A0A0B4XS53_9GAMM</name>
<accession>A0A0B4XS53</accession>
<keyword evidence="6 17" id="KW-0812">Transmembrane</keyword>
<evidence type="ECO:0000313" key="24">
    <source>
        <dbReference type="EMBL" id="AJD49087.1"/>
    </source>
</evidence>
<dbReference type="HOGENOM" id="CLU_036876_2_2_6"/>
<proteinExistence type="inferred from homology"/>
<feature type="chain" id="PRO_5002097779" description="Cytochrome c oxidase subunit 2" evidence="20">
    <location>
        <begin position="25"/>
        <end position="405"/>
    </location>
</feature>
<dbReference type="GO" id="GO:0005507">
    <property type="term" value="F:copper ion binding"/>
    <property type="evidence" value="ECO:0007669"/>
    <property type="project" value="InterPro"/>
</dbReference>
<dbReference type="RefSeq" id="WP_008734243.1">
    <property type="nucleotide sequence ID" value="NZ_CP004387.1"/>
</dbReference>
<keyword evidence="25" id="KW-1185">Reference proteome</keyword>
<evidence type="ECO:0000256" key="13">
    <source>
        <dbReference type="ARBA" id="ARBA00023136"/>
    </source>
</evidence>
<dbReference type="GO" id="GO:0004129">
    <property type="term" value="F:cytochrome-c oxidase activity"/>
    <property type="evidence" value="ECO:0007669"/>
    <property type="project" value="UniProtKB-EC"/>
</dbReference>
<keyword evidence="10 19" id="KW-1133">Transmembrane helix</keyword>
<organism evidence="24 25">
    <name type="scientific">Isoalcanivorax pacificus W11-5</name>
    <dbReference type="NCBI Taxonomy" id="391936"/>
    <lineage>
        <taxon>Bacteria</taxon>
        <taxon>Pseudomonadati</taxon>
        <taxon>Pseudomonadota</taxon>
        <taxon>Gammaproteobacteria</taxon>
        <taxon>Oceanospirillales</taxon>
        <taxon>Alcanivoracaceae</taxon>
        <taxon>Isoalcanivorax</taxon>
    </lineage>
</organism>
<evidence type="ECO:0000256" key="16">
    <source>
        <dbReference type="PROSITE-ProRule" id="PRU00433"/>
    </source>
</evidence>
<evidence type="ECO:0000256" key="3">
    <source>
        <dbReference type="ARBA" id="ARBA00022448"/>
    </source>
</evidence>
<dbReference type="GO" id="GO:0020037">
    <property type="term" value="F:heme binding"/>
    <property type="evidence" value="ECO:0007669"/>
    <property type="project" value="InterPro"/>
</dbReference>
<evidence type="ECO:0000256" key="4">
    <source>
        <dbReference type="ARBA" id="ARBA00022617"/>
    </source>
</evidence>
<dbReference type="Proteomes" id="UP000006764">
    <property type="component" value="Chromosome"/>
</dbReference>
<dbReference type="InterPro" id="IPR009056">
    <property type="entry name" value="Cyt_c-like_dom"/>
</dbReference>
<dbReference type="InterPro" id="IPR011759">
    <property type="entry name" value="Cyt_c_oxidase_su2_TM_dom"/>
</dbReference>
<keyword evidence="5 17" id="KW-0679">Respiratory chain</keyword>
<keyword evidence="20" id="KW-0732">Signal</keyword>
<keyword evidence="9 17" id="KW-0249">Electron transport</keyword>
<dbReference type="InterPro" id="IPR014222">
    <property type="entry name" value="Cyt_c_oxidase_su2"/>
</dbReference>
<dbReference type="SUPFAM" id="SSF46626">
    <property type="entry name" value="Cytochrome c"/>
    <property type="match status" value="1"/>
</dbReference>
<sequence>MQSTLFHRAAALLTTLMLSGVAAADWTQRSAENMRPGVTALSQEVYSLHMIILWICTAIGLLVFGLIMWSVFAHRKSKNPVPAKFHENVVLEVVWTIIPFFILIGMAIPATRVLIQMDDSSEAELTVKVTGSQWKWHYEYLAYEDDNNIHVGFFSNLATKPELWERPVLNGGLFPIGTAQERVGAEREPLSTDNENAFNYMLEVDNKLILPAGQKVRFLVTADDVIHSFWVPDFSVKKDAIPGFVNETWAEIPEDATGLYRGQCAELCGRLHAFMPIVVEVLPQEEFAAWLNEQKEAAASGPDMTPFASMEEAMEMGQGIYQRSCAMCHGAEGQGGIGLSFQGSDLMNNPDRRQENIDILINGRGAMPSFRAQLSPKEIAAVITYQRHSFGNSGGDLIQPEDVKK</sequence>
<evidence type="ECO:0000256" key="19">
    <source>
        <dbReference type="SAM" id="Phobius"/>
    </source>
</evidence>
<dbReference type="GO" id="GO:0005886">
    <property type="term" value="C:plasma membrane"/>
    <property type="evidence" value="ECO:0007669"/>
    <property type="project" value="UniProtKB-SubCell"/>
</dbReference>
<dbReference type="InterPro" id="IPR036257">
    <property type="entry name" value="Cyt_c_oxidase_su2_TM_sf"/>
</dbReference>
<dbReference type="EC" id="7.1.1.9" evidence="18"/>
<comment type="catalytic activity">
    <reaction evidence="15 18">
        <text>4 Fe(II)-[cytochrome c] + O2 + 8 H(+)(in) = 4 Fe(III)-[cytochrome c] + 2 H2O + 4 H(+)(out)</text>
        <dbReference type="Rhea" id="RHEA:11436"/>
        <dbReference type="Rhea" id="RHEA-COMP:10350"/>
        <dbReference type="Rhea" id="RHEA-COMP:14399"/>
        <dbReference type="ChEBI" id="CHEBI:15377"/>
        <dbReference type="ChEBI" id="CHEBI:15378"/>
        <dbReference type="ChEBI" id="CHEBI:15379"/>
        <dbReference type="ChEBI" id="CHEBI:29033"/>
        <dbReference type="ChEBI" id="CHEBI:29034"/>
        <dbReference type="EC" id="7.1.1.9"/>
    </reaction>
</comment>
<dbReference type="Gene3D" id="1.10.760.10">
    <property type="entry name" value="Cytochrome c-like domain"/>
    <property type="match status" value="1"/>
</dbReference>
<evidence type="ECO:0000256" key="14">
    <source>
        <dbReference type="ARBA" id="ARBA00024688"/>
    </source>
</evidence>
<evidence type="ECO:0000256" key="10">
    <source>
        <dbReference type="ARBA" id="ARBA00022989"/>
    </source>
</evidence>
<feature type="signal peptide" evidence="20">
    <location>
        <begin position="1"/>
        <end position="24"/>
    </location>
</feature>
<evidence type="ECO:0000259" key="23">
    <source>
        <dbReference type="PROSITE" id="PS51007"/>
    </source>
</evidence>
<dbReference type="EMBL" id="CP004387">
    <property type="protein sequence ID" value="AJD49087.1"/>
    <property type="molecule type" value="Genomic_DNA"/>
</dbReference>
<keyword evidence="3 17" id="KW-0813">Transport</keyword>
<evidence type="ECO:0000256" key="20">
    <source>
        <dbReference type="SAM" id="SignalP"/>
    </source>
</evidence>
<dbReference type="SUPFAM" id="SSF81464">
    <property type="entry name" value="Cytochrome c oxidase subunit II-like, transmembrane region"/>
    <property type="match status" value="1"/>
</dbReference>
<comment type="cofactor">
    <cofactor evidence="18">
        <name>Cu cation</name>
        <dbReference type="ChEBI" id="CHEBI:23378"/>
    </cofactor>
    <text evidence="18">Binds a copper A center.</text>
</comment>
<dbReference type="PROSITE" id="PS00078">
    <property type="entry name" value="COX2"/>
    <property type="match status" value="1"/>
</dbReference>
<evidence type="ECO:0000256" key="5">
    <source>
        <dbReference type="ARBA" id="ARBA00022660"/>
    </source>
</evidence>
<dbReference type="Pfam" id="PF13442">
    <property type="entry name" value="Cytochrome_CBB3"/>
    <property type="match status" value="1"/>
</dbReference>
<comment type="subcellular location">
    <subcellularLocation>
        <location evidence="17">Cell membrane</location>
        <topology evidence="17">Multi-pass membrane protein</topology>
    </subcellularLocation>
    <subcellularLocation>
        <location evidence="1">Membrane</location>
        <topology evidence="1">Multi-pass membrane protein</topology>
    </subcellularLocation>
</comment>
<evidence type="ECO:0000256" key="12">
    <source>
        <dbReference type="ARBA" id="ARBA00023008"/>
    </source>
</evidence>
<keyword evidence="12 18" id="KW-0186">Copper</keyword>
<evidence type="ECO:0000313" key="25">
    <source>
        <dbReference type="Proteomes" id="UP000006764"/>
    </source>
</evidence>
<dbReference type="PRINTS" id="PR01166">
    <property type="entry name" value="CYCOXIDASEII"/>
</dbReference>
<dbReference type="Pfam" id="PF02790">
    <property type="entry name" value="COX2_TM"/>
    <property type="match status" value="1"/>
</dbReference>
<evidence type="ECO:0000256" key="9">
    <source>
        <dbReference type="ARBA" id="ARBA00022982"/>
    </source>
</evidence>
<keyword evidence="4 16" id="KW-0349">Heme</keyword>
<dbReference type="AlphaFoldDB" id="A0A0B4XS53"/>
<dbReference type="PROSITE" id="PS50999">
    <property type="entry name" value="COX2_TM"/>
    <property type="match status" value="1"/>
</dbReference>
<keyword evidence="11 16" id="KW-0408">Iron</keyword>
<dbReference type="NCBIfam" id="TIGR02866">
    <property type="entry name" value="CoxB"/>
    <property type="match status" value="1"/>
</dbReference>
<evidence type="ECO:0000256" key="7">
    <source>
        <dbReference type="ARBA" id="ARBA00022723"/>
    </source>
</evidence>
<dbReference type="SUPFAM" id="SSF49503">
    <property type="entry name" value="Cupredoxins"/>
    <property type="match status" value="1"/>
</dbReference>
<evidence type="ECO:0000259" key="21">
    <source>
        <dbReference type="PROSITE" id="PS50857"/>
    </source>
</evidence>
<evidence type="ECO:0000256" key="18">
    <source>
        <dbReference type="RuleBase" id="RU004024"/>
    </source>
</evidence>
<comment type="function">
    <text evidence="14 18">Subunits I and II form the functional core of the enzyme complex. Electrons originating in cytochrome c are transferred via heme a and Cu(A) to the binuclear center formed by heme a3 and Cu(B).</text>
</comment>
<comment type="similarity">
    <text evidence="2 17">Belongs to the cytochrome c oxidase subunit 2 family.</text>
</comment>
<keyword evidence="13 19" id="KW-0472">Membrane</keyword>
<feature type="domain" description="Cytochrome c" evidence="23">
    <location>
        <begin position="312"/>
        <end position="390"/>
    </location>
</feature>
<evidence type="ECO:0000256" key="2">
    <source>
        <dbReference type="ARBA" id="ARBA00007866"/>
    </source>
</evidence>
<evidence type="ECO:0000259" key="22">
    <source>
        <dbReference type="PROSITE" id="PS50999"/>
    </source>
</evidence>
<dbReference type="InterPro" id="IPR001505">
    <property type="entry name" value="Copper_CuA"/>
</dbReference>
<dbReference type="InterPro" id="IPR008972">
    <property type="entry name" value="Cupredoxin"/>
</dbReference>
<dbReference type="Gene3D" id="1.10.287.90">
    <property type="match status" value="1"/>
</dbReference>
<reference evidence="24 25" key="1">
    <citation type="journal article" date="2012" name="J. Bacteriol.">
        <title>Genome sequence of an alkane-degrading bacterium, Alcanivorax pacificus type strain W11-5, isolated from deep sea sediment.</title>
        <authorList>
            <person name="Lai Q."/>
            <person name="Shao Z."/>
        </authorList>
    </citation>
    <scope>NUCLEOTIDE SEQUENCE [LARGE SCALE GENOMIC DNA]</scope>
    <source>
        <strain evidence="24 25">W11-5</strain>
    </source>
</reference>
<keyword evidence="7 16" id="KW-0479">Metal-binding</keyword>
<feature type="domain" description="Cytochrome oxidase subunit II transmembrane region profile" evidence="22">
    <location>
        <begin position="23"/>
        <end position="121"/>
    </location>
</feature>
<feature type="transmembrane region" description="Helical" evidence="19">
    <location>
        <begin position="48"/>
        <end position="72"/>
    </location>
</feature>
<dbReference type="PANTHER" id="PTHR22888">
    <property type="entry name" value="CYTOCHROME C OXIDASE, SUBUNIT II"/>
    <property type="match status" value="1"/>
</dbReference>
<protein>
    <recommendedName>
        <fullName evidence="18">Cytochrome c oxidase subunit 2</fullName>
        <ecNumber evidence="18">7.1.1.9</ecNumber>
    </recommendedName>
</protein>